<proteinExistence type="predicted"/>
<dbReference type="Pfam" id="PF01796">
    <property type="entry name" value="OB_ChsH2_C"/>
    <property type="match status" value="1"/>
</dbReference>
<dbReference type="OrthoDB" id="7323764at2"/>
<dbReference type="Proteomes" id="UP000006833">
    <property type="component" value="Chromosome"/>
</dbReference>
<dbReference type="SUPFAM" id="SSF50249">
    <property type="entry name" value="Nucleic acid-binding proteins"/>
    <property type="match status" value="1"/>
</dbReference>
<protein>
    <submittedName>
        <fullName evidence="3">Uncharacterized protein</fullName>
    </submittedName>
</protein>
<reference evidence="4" key="1">
    <citation type="journal article" date="2010" name="ISME J.">
        <title>The complete genome sequence of the algal symbiont Dinoroseobacter shibae: a hitchhiker's guide to life in the sea.</title>
        <authorList>
            <person name="Wagner-Dobler I."/>
            <person name="Ballhausen B."/>
            <person name="Berger M."/>
            <person name="Brinkhoff T."/>
            <person name="Buchholz I."/>
            <person name="Bunk B."/>
            <person name="Cypionka H."/>
            <person name="Daniel R."/>
            <person name="Drepper T."/>
            <person name="Gerdts G."/>
            <person name="Hahnke S."/>
            <person name="Han C."/>
            <person name="Jahn D."/>
            <person name="Kalhoefer D."/>
            <person name="Kiss H."/>
            <person name="Klenk H.P."/>
            <person name="Kyrpides N."/>
            <person name="Liebl W."/>
            <person name="Liesegang H."/>
            <person name="Meincke L."/>
            <person name="Pati A."/>
            <person name="Petersen J."/>
            <person name="Piekarski T."/>
            <person name="Pommerenke C."/>
            <person name="Pradella S."/>
            <person name="Pukall R."/>
            <person name="Rabus R."/>
            <person name="Stackebrandt E."/>
            <person name="Thole S."/>
            <person name="Thompson L."/>
            <person name="Tielen P."/>
            <person name="Tomasch J."/>
            <person name="von Jan M."/>
            <person name="Wanphrut N."/>
            <person name="Wichels A."/>
            <person name="Zech H."/>
            <person name="Simon M."/>
        </authorList>
    </citation>
    <scope>NUCLEOTIDE SEQUENCE [LARGE SCALE GENOMIC DNA]</scope>
    <source>
        <strain evidence="4">DSM 16493 / NCIMB 14021 / DFL 12</strain>
    </source>
</reference>
<dbReference type="PANTHER" id="PTHR34075:SF5">
    <property type="entry name" value="BLR3430 PROTEIN"/>
    <property type="match status" value="1"/>
</dbReference>
<name>A8LIY7_DINSH</name>
<dbReference type="STRING" id="398580.Dshi_1359"/>
<feature type="domain" description="ChsH2 rubredoxin-like zinc ribbon" evidence="2">
    <location>
        <begin position="15"/>
        <end position="49"/>
    </location>
</feature>
<dbReference type="KEGG" id="dsh:Dshi_1359"/>
<dbReference type="AlphaFoldDB" id="A8LIY7"/>
<dbReference type="RefSeq" id="WP_012178031.1">
    <property type="nucleotide sequence ID" value="NC_009952.1"/>
</dbReference>
<evidence type="ECO:0000313" key="3">
    <source>
        <dbReference type="EMBL" id="ABV93101.1"/>
    </source>
</evidence>
<evidence type="ECO:0000259" key="2">
    <source>
        <dbReference type="Pfam" id="PF12172"/>
    </source>
</evidence>
<feature type="domain" description="ChsH2 C-terminal OB-fold" evidence="1">
    <location>
        <begin position="51"/>
        <end position="111"/>
    </location>
</feature>
<dbReference type="Gene3D" id="6.10.30.10">
    <property type="match status" value="1"/>
</dbReference>
<dbReference type="eggNOG" id="COG1545">
    <property type="taxonomic scope" value="Bacteria"/>
</dbReference>
<sequence>MSFDFLSHPDRPFHDGLAAGRFMIQTCLDCGKSWSPATGRCGACGETQLQWRAASGIGTLQRTIPLGDESAFGDDPDATRAIGAVRLAEGPTVSVRIAGPVPDVGALVAIEVLGGALIARAPSGV</sequence>
<dbReference type="PANTHER" id="PTHR34075">
    <property type="entry name" value="BLR3430 PROTEIN"/>
    <property type="match status" value="1"/>
</dbReference>
<evidence type="ECO:0000259" key="1">
    <source>
        <dbReference type="Pfam" id="PF01796"/>
    </source>
</evidence>
<dbReference type="Pfam" id="PF12172">
    <property type="entry name" value="zf-ChsH2"/>
    <property type="match status" value="1"/>
</dbReference>
<dbReference type="InterPro" id="IPR022002">
    <property type="entry name" value="ChsH2_Znr"/>
</dbReference>
<dbReference type="InterPro" id="IPR052513">
    <property type="entry name" value="Thioester_dehydratase-like"/>
</dbReference>
<keyword evidence="4" id="KW-1185">Reference proteome</keyword>
<evidence type="ECO:0000313" key="4">
    <source>
        <dbReference type="Proteomes" id="UP000006833"/>
    </source>
</evidence>
<dbReference type="HOGENOM" id="CLU_1989090_0_0_5"/>
<dbReference type="InterPro" id="IPR002878">
    <property type="entry name" value="ChsH2_C"/>
</dbReference>
<accession>A8LIY7</accession>
<gene>
    <name evidence="3" type="ordered locus">Dshi_1359</name>
</gene>
<organism evidence="3 4">
    <name type="scientific">Dinoroseobacter shibae (strain DSM 16493 / NCIMB 14021 / DFL 12)</name>
    <dbReference type="NCBI Taxonomy" id="398580"/>
    <lineage>
        <taxon>Bacteria</taxon>
        <taxon>Pseudomonadati</taxon>
        <taxon>Pseudomonadota</taxon>
        <taxon>Alphaproteobacteria</taxon>
        <taxon>Rhodobacterales</taxon>
        <taxon>Roseobacteraceae</taxon>
        <taxon>Dinoroseobacter</taxon>
    </lineage>
</organism>
<dbReference type="InterPro" id="IPR012340">
    <property type="entry name" value="NA-bd_OB-fold"/>
</dbReference>
<dbReference type="EMBL" id="CP000830">
    <property type="protein sequence ID" value="ABV93101.1"/>
    <property type="molecule type" value="Genomic_DNA"/>
</dbReference>